<organism evidence="2 3">
    <name type="scientific">Candidatus Doudnabacteria bacterium RIFCSPHIGHO2_01_FULL_41_86</name>
    <dbReference type="NCBI Taxonomy" id="1817821"/>
    <lineage>
        <taxon>Bacteria</taxon>
        <taxon>Candidatus Doudnaibacteriota</taxon>
    </lineage>
</organism>
<dbReference type="Gene3D" id="2.40.320.10">
    <property type="entry name" value="Hypothetical Protein Pfu-838710-001"/>
    <property type="match status" value="1"/>
</dbReference>
<sequence length="188" mass="21930">MTTLENREIEVKFLEVDKNALIEKLNALHAVDLGEELITEQIFHDAKGEWPKDTKFGRIRKTKNGYFFAYKHSQQRTATGVLEIEFKIEEPAKLKAFLEELGLVMDRENEKYRHKFKFNDVVVDIDTWPKVPTYVEIEGPSEESIKVAAKDLSFDYSKGVFGTASEVIEEVYKIPVKNLRYFTFERVE</sequence>
<dbReference type="Pfam" id="PF01928">
    <property type="entry name" value="CYTH"/>
    <property type="match status" value="1"/>
</dbReference>
<reference evidence="2 3" key="1">
    <citation type="journal article" date="2016" name="Nat. Commun.">
        <title>Thousands of microbial genomes shed light on interconnected biogeochemical processes in an aquifer system.</title>
        <authorList>
            <person name="Anantharaman K."/>
            <person name="Brown C.T."/>
            <person name="Hug L.A."/>
            <person name="Sharon I."/>
            <person name="Castelle C.J."/>
            <person name="Probst A.J."/>
            <person name="Thomas B.C."/>
            <person name="Singh A."/>
            <person name="Wilkins M.J."/>
            <person name="Karaoz U."/>
            <person name="Brodie E.L."/>
            <person name="Williams K.H."/>
            <person name="Hubbard S.S."/>
            <person name="Banfield J.F."/>
        </authorList>
    </citation>
    <scope>NUCLEOTIDE SEQUENCE [LARGE SCALE GENOMIC DNA]</scope>
</reference>
<dbReference type="InterPro" id="IPR008173">
    <property type="entry name" value="Adenylyl_cyclase_CyaB"/>
</dbReference>
<evidence type="ECO:0000259" key="1">
    <source>
        <dbReference type="PROSITE" id="PS51707"/>
    </source>
</evidence>
<evidence type="ECO:0000313" key="2">
    <source>
        <dbReference type="EMBL" id="OGE73880.1"/>
    </source>
</evidence>
<gene>
    <name evidence="2" type="ORF">A2717_04585</name>
</gene>
<feature type="domain" description="CYTH" evidence="1">
    <location>
        <begin position="6"/>
        <end position="178"/>
    </location>
</feature>
<dbReference type="Proteomes" id="UP000177610">
    <property type="component" value="Unassembled WGS sequence"/>
</dbReference>
<name>A0A1F5N8X2_9BACT</name>
<dbReference type="PANTHER" id="PTHR21028">
    <property type="entry name" value="SI:CH211-156B7.4"/>
    <property type="match status" value="1"/>
</dbReference>
<dbReference type="InterPro" id="IPR033469">
    <property type="entry name" value="CYTH-like_dom_sf"/>
</dbReference>
<dbReference type="PROSITE" id="PS51707">
    <property type="entry name" value="CYTH"/>
    <property type="match status" value="1"/>
</dbReference>
<dbReference type="SUPFAM" id="SSF55154">
    <property type="entry name" value="CYTH-like phosphatases"/>
    <property type="match status" value="1"/>
</dbReference>
<dbReference type="PANTHER" id="PTHR21028:SF2">
    <property type="entry name" value="CYTH DOMAIN-CONTAINING PROTEIN"/>
    <property type="match status" value="1"/>
</dbReference>
<protein>
    <recommendedName>
        <fullName evidence="1">CYTH domain-containing protein</fullName>
    </recommendedName>
</protein>
<proteinExistence type="predicted"/>
<dbReference type="InterPro" id="IPR023577">
    <property type="entry name" value="CYTH_domain"/>
</dbReference>
<dbReference type="EMBL" id="MFEH01000004">
    <property type="protein sequence ID" value="OGE73880.1"/>
    <property type="molecule type" value="Genomic_DNA"/>
</dbReference>
<dbReference type="AlphaFoldDB" id="A0A1F5N8X2"/>
<comment type="caution">
    <text evidence="2">The sequence shown here is derived from an EMBL/GenBank/DDBJ whole genome shotgun (WGS) entry which is preliminary data.</text>
</comment>
<dbReference type="STRING" id="1817821.A2717_04585"/>
<accession>A0A1F5N8X2</accession>
<evidence type="ECO:0000313" key="3">
    <source>
        <dbReference type="Proteomes" id="UP000177610"/>
    </source>
</evidence>